<dbReference type="KEGG" id="caul:KCG34_18020"/>
<protein>
    <submittedName>
        <fullName evidence="2">Helix-turn-helix domain-containing protein</fullName>
    </submittedName>
</protein>
<dbReference type="GO" id="GO:0003677">
    <property type="term" value="F:DNA binding"/>
    <property type="evidence" value="ECO:0007669"/>
    <property type="project" value="InterPro"/>
</dbReference>
<proteinExistence type="predicted"/>
<gene>
    <name evidence="2" type="ORF">KCG34_18020</name>
</gene>
<dbReference type="InterPro" id="IPR038148">
    <property type="entry name" value="Tn1545/Tn916_Xis"/>
</dbReference>
<dbReference type="EMBL" id="CP073078">
    <property type="protein sequence ID" value="QUD86953.1"/>
    <property type="molecule type" value="Genomic_DNA"/>
</dbReference>
<dbReference type="AlphaFoldDB" id="A0A975FWU8"/>
<dbReference type="NCBIfam" id="TIGR01764">
    <property type="entry name" value="excise"/>
    <property type="match status" value="1"/>
</dbReference>
<feature type="domain" description="Helix-turn-helix" evidence="1">
    <location>
        <begin position="13"/>
        <end position="59"/>
    </location>
</feature>
<dbReference type="InterPro" id="IPR010093">
    <property type="entry name" value="SinI_DNA-bd"/>
</dbReference>
<name>A0A975FWU8_9CAUL</name>
<organism evidence="2 3">
    <name type="scientific">Phenylobacterium montanum</name>
    <dbReference type="NCBI Taxonomy" id="2823693"/>
    <lineage>
        <taxon>Bacteria</taxon>
        <taxon>Pseudomonadati</taxon>
        <taxon>Pseudomonadota</taxon>
        <taxon>Alphaproteobacteria</taxon>
        <taxon>Caulobacterales</taxon>
        <taxon>Caulobacteraceae</taxon>
        <taxon>Phenylobacterium</taxon>
    </lineage>
</organism>
<accession>A0A975FWU8</accession>
<evidence type="ECO:0000313" key="3">
    <source>
        <dbReference type="Proteomes" id="UP000676409"/>
    </source>
</evidence>
<evidence type="ECO:0000313" key="2">
    <source>
        <dbReference type="EMBL" id="QUD86953.1"/>
    </source>
</evidence>
<keyword evidence="3" id="KW-1185">Reference proteome</keyword>
<dbReference type="Gene3D" id="3.90.105.50">
    <property type="match status" value="1"/>
</dbReference>
<dbReference type="RefSeq" id="WP_211937005.1">
    <property type="nucleotide sequence ID" value="NZ_CP073078.1"/>
</dbReference>
<dbReference type="Proteomes" id="UP000676409">
    <property type="component" value="Chromosome"/>
</dbReference>
<evidence type="ECO:0000259" key="1">
    <source>
        <dbReference type="Pfam" id="PF12728"/>
    </source>
</evidence>
<reference evidence="2" key="1">
    <citation type="submission" date="2021-04" db="EMBL/GenBank/DDBJ databases">
        <title>The complete genome sequence of Caulobacter sp. S6.</title>
        <authorList>
            <person name="Tang Y."/>
            <person name="Ouyang W."/>
            <person name="Liu Q."/>
            <person name="Huang B."/>
            <person name="Guo Z."/>
            <person name="Lei P."/>
        </authorList>
    </citation>
    <scope>NUCLEOTIDE SEQUENCE</scope>
    <source>
        <strain evidence="2">S6</strain>
    </source>
</reference>
<sequence>MLNSSDAPTKEAYRISEASAAYGLGKTKLYELISSGQLPSIKVGRRRLVLRSGLDALMKGAA</sequence>
<dbReference type="Pfam" id="PF12728">
    <property type="entry name" value="HTH_17"/>
    <property type="match status" value="1"/>
</dbReference>
<dbReference type="InterPro" id="IPR041657">
    <property type="entry name" value="HTH_17"/>
</dbReference>